<name>A0ABU3GMP8_9SPHI</name>
<gene>
    <name evidence="1" type="ORF">QE417_000094</name>
</gene>
<proteinExistence type="predicted"/>
<organism evidence="1 2">
    <name type="scientific">Mucilaginibacter terrae</name>
    <dbReference type="NCBI Taxonomy" id="1955052"/>
    <lineage>
        <taxon>Bacteria</taxon>
        <taxon>Pseudomonadati</taxon>
        <taxon>Bacteroidota</taxon>
        <taxon>Sphingobacteriia</taxon>
        <taxon>Sphingobacteriales</taxon>
        <taxon>Sphingobacteriaceae</taxon>
        <taxon>Mucilaginibacter</taxon>
    </lineage>
</organism>
<protein>
    <submittedName>
        <fullName evidence="1">Uncharacterized protein</fullName>
    </submittedName>
</protein>
<accession>A0ABU3GMP8</accession>
<comment type="caution">
    <text evidence="1">The sequence shown here is derived from an EMBL/GenBank/DDBJ whole genome shotgun (WGS) entry which is preliminary data.</text>
</comment>
<dbReference type="RefSeq" id="WP_311946809.1">
    <property type="nucleotide sequence ID" value="NZ_JAVLVU010000001.1"/>
</dbReference>
<sequence>METSIYLKKVLIFLKQELPEEYRGSLEFHNDKFVLTLPENEAFQSSYQSLHALILTQVNRIRDRQIDLHFTIKSKFQERDFTIIRSIAFDA</sequence>
<reference evidence="2" key="1">
    <citation type="submission" date="2023-07" db="EMBL/GenBank/DDBJ databases">
        <title>Functional and genomic diversity of the sorghum phyllosphere microbiome.</title>
        <authorList>
            <person name="Shade A."/>
        </authorList>
    </citation>
    <scope>NUCLEOTIDE SEQUENCE [LARGE SCALE GENOMIC DNA]</scope>
    <source>
        <strain evidence="2">SORGH_AS_0422</strain>
    </source>
</reference>
<evidence type="ECO:0000313" key="2">
    <source>
        <dbReference type="Proteomes" id="UP001258315"/>
    </source>
</evidence>
<dbReference type="Proteomes" id="UP001258315">
    <property type="component" value="Unassembled WGS sequence"/>
</dbReference>
<keyword evidence="2" id="KW-1185">Reference proteome</keyword>
<dbReference type="EMBL" id="JAVLVU010000001">
    <property type="protein sequence ID" value="MDT3401022.1"/>
    <property type="molecule type" value="Genomic_DNA"/>
</dbReference>
<evidence type="ECO:0000313" key="1">
    <source>
        <dbReference type="EMBL" id="MDT3401022.1"/>
    </source>
</evidence>